<feature type="domain" description="HTH luxR-type" evidence="3">
    <location>
        <begin position="840"/>
        <end position="905"/>
    </location>
</feature>
<dbReference type="PANTHER" id="PTHR16305">
    <property type="entry name" value="TESTICULAR SOLUBLE ADENYLYL CYCLASE"/>
    <property type="match status" value="1"/>
</dbReference>
<dbReference type="InterPro" id="IPR000792">
    <property type="entry name" value="Tscrpt_reg_LuxR_C"/>
</dbReference>
<evidence type="ECO:0000259" key="3">
    <source>
        <dbReference type="PROSITE" id="PS50043"/>
    </source>
</evidence>
<dbReference type="InterPro" id="IPR011990">
    <property type="entry name" value="TPR-like_helical_dom_sf"/>
</dbReference>
<evidence type="ECO:0000313" key="5">
    <source>
        <dbReference type="Proteomes" id="UP001299970"/>
    </source>
</evidence>
<dbReference type="PRINTS" id="PR00038">
    <property type="entry name" value="HTHLUXR"/>
</dbReference>
<protein>
    <submittedName>
        <fullName evidence="4">AAA family ATPase</fullName>
    </submittedName>
</protein>
<dbReference type="EMBL" id="JAKXMK010000004">
    <property type="protein sequence ID" value="MCH6165093.1"/>
    <property type="molecule type" value="Genomic_DNA"/>
</dbReference>
<keyword evidence="1" id="KW-0547">Nucleotide-binding</keyword>
<evidence type="ECO:0000313" key="4">
    <source>
        <dbReference type="EMBL" id="MCH6165093.1"/>
    </source>
</evidence>
<dbReference type="PANTHER" id="PTHR16305:SF35">
    <property type="entry name" value="TRANSCRIPTIONAL ACTIVATOR DOMAIN"/>
    <property type="match status" value="1"/>
</dbReference>
<dbReference type="Gene3D" id="3.40.50.300">
    <property type="entry name" value="P-loop containing nucleotide triphosphate hydrolases"/>
    <property type="match status" value="1"/>
</dbReference>
<gene>
    <name evidence="4" type="ORF">MMF94_05300</name>
</gene>
<dbReference type="SUPFAM" id="SSF52540">
    <property type="entry name" value="P-loop containing nucleoside triphosphate hydrolases"/>
    <property type="match status" value="1"/>
</dbReference>
<accession>A0ABS9T984</accession>
<sequence>MILFERTVQTDRLRALWDECRGGNGGVVHVHGPAGSGKSALLQEFCAMAEATGAAVLSVSCTRAEQEMPLAAMGRLLRSAQAGVWDDLPAGVDPEPDDDVGGAPAEPDVTIPAGAITALARVRPVVIAVDDVHRADQWSIRHLLRIASQAPWVRILVVLTERTATGRRRSELLDELLHSSGARTVGTANLSRDAVRELLDVEYRVPPHAPGVEECWRVTAGNPLLLRALAPSIAARDDRPSPEFHAVVRGMLRSLDPPTVHVLRAAAVLGDHLEVADLPDMLGVPPASLGRVVDDLESVGLLRAGAFRDATVRDEVEADMNEEEQVDWHLRAARHLLRRRAPASAVAGHAMRAGRAPDREMVEALVETSEHLADDDTHEARRCLDLARRWARDPDLRADIDLALMRVELQVVPASAVRRLPSVTSAILERRLRPHEIAELVEIIGWHGGPEACSELMNRVTGGPAATGRGAVELDSCRMLLTTVFPDLAGEPGRVAGPGPDLGPRRFPARFRVEMLAFAHSLLQEGWTAATAEMAHNLLLRPTVLPARDARAVFVALTAMAWADRLPSPSVFDRLVDAATARSSPGQTAVFLAARADSHLSRGRIADAERDARDALDAVPTDAWGVGIGRPLATLIRATTEAGRDAAAAELAAVPVPDALYESVFGLAYLFARGGHQLALGQCAAALEDFRTCGRLIARWGLNHDGVAWRYGAAQALLALGREAEARALLREQLDDSDSGVARGLALRLTASLTFSDTTLRLLDEALALFDEAGNDLESARTLARISECHERRGESGAARDKRSRARRLAQECGARQLVEQLTPAPSTEQQPEILSMTTPSGGTAVLTWAESRVVELVVQGRTNREISDRLFVTVSTVEQHLTSVYRKLEVKRRRELARLCRSTAMLSLTS</sequence>
<dbReference type="SUPFAM" id="SSF46894">
    <property type="entry name" value="C-terminal effector domain of the bipartite response regulators"/>
    <property type="match status" value="1"/>
</dbReference>
<name>A0ABS9T984_9PSEU</name>
<proteinExistence type="predicted"/>
<dbReference type="PROSITE" id="PS00622">
    <property type="entry name" value="HTH_LUXR_1"/>
    <property type="match status" value="1"/>
</dbReference>
<dbReference type="PROSITE" id="PS50043">
    <property type="entry name" value="HTH_LUXR_2"/>
    <property type="match status" value="1"/>
</dbReference>
<comment type="caution">
    <text evidence="4">The sequence shown here is derived from an EMBL/GenBank/DDBJ whole genome shotgun (WGS) entry which is preliminary data.</text>
</comment>
<dbReference type="Pfam" id="PF13191">
    <property type="entry name" value="AAA_16"/>
    <property type="match status" value="1"/>
</dbReference>
<dbReference type="InterPro" id="IPR041664">
    <property type="entry name" value="AAA_16"/>
</dbReference>
<dbReference type="InterPro" id="IPR016032">
    <property type="entry name" value="Sig_transdc_resp-reg_C-effctor"/>
</dbReference>
<dbReference type="InterPro" id="IPR003593">
    <property type="entry name" value="AAA+_ATPase"/>
</dbReference>
<organism evidence="4 5">
    <name type="scientific">Pseudonocardia alaniniphila</name>
    <dbReference type="NCBI Taxonomy" id="75291"/>
    <lineage>
        <taxon>Bacteria</taxon>
        <taxon>Bacillati</taxon>
        <taxon>Actinomycetota</taxon>
        <taxon>Actinomycetes</taxon>
        <taxon>Pseudonocardiales</taxon>
        <taxon>Pseudonocardiaceae</taxon>
        <taxon>Pseudonocardia</taxon>
    </lineage>
</organism>
<reference evidence="4 5" key="1">
    <citation type="submission" date="2022-03" db="EMBL/GenBank/DDBJ databases">
        <title>Pseudonocardia alaer sp. nov., a novel actinomycete isolated from reed forest soil.</title>
        <authorList>
            <person name="Wang L."/>
        </authorList>
    </citation>
    <scope>NUCLEOTIDE SEQUENCE [LARGE SCALE GENOMIC DNA]</scope>
    <source>
        <strain evidence="4 5">Y-16303</strain>
    </source>
</reference>
<keyword evidence="2" id="KW-0067">ATP-binding</keyword>
<dbReference type="InterPro" id="IPR036388">
    <property type="entry name" value="WH-like_DNA-bd_sf"/>
</dbReference>
<evidence type="ECO:0000256" key="1">
    <source>
        <dbReference type="ARBA" id="ARBA00022741"/>
    </source>
</evidence>
<dbReference type="InterPro" id="IPR027417">
    <property type="entry name" value="P-loop_NTPase"/>
</dbReference>
<dbReference type="Pfam" id="PF00196">
    <property type="entry name" value="GerE"/>
    <property type="match status" value="1"/>
</dbReference>
<dbReference type="CDD" id="cd06170">
    <property type="entry name" value="LuxR_C_like"/>
    <property type="match status" value="1"/>
</dbReference>
<dbReference type="Proteomes" id="UP001299970">
    <property type="component" value="Unassembled WGS sequence"/>
</dbReference>
<dbReference type="SUPFAM" id="SSF48452">
    <property type="entry name" value="TPR-like"/>
    <property type="match status" value="1"/>
</dbReference>
<dbReference type="SMART" id="SM00421">
    <property type="entry name" value="HTH_LUXR"/>
    <property type="match status" value="1"/>
</dbReference>
<keyword evidence="5" id="KW-1185">Reference proteome</keyword>
<dbReference type="SMART" id="SM00382">
    <property type="entry name" value="AAA"/>
    <property type="match status" value="1"/>
</dbReference>
<dbReference type="Gene3D" id="1.25.40.10">
    <property type="entry name" value="Tetratricopeptide repeat domain"/>
    <property type="match status" value="1"/>
</dbReference>
<evidence type="ECO:0000256" key="2">
    <source>
        <dbReference type="ARBA" id="ARBA00022840"/>
    </source>
</evidence>
<dbReference type="Gene3D" id="1.10.10.10">
    <property type="entry name" value="Winged helix-like DNA-binding domain superfamily/Winged helix DNA-binding domain"/>
    <property type="match status" value="1"/>
</dbReference>
<dbReference type="RefSeq" id="WP_241035128.1">
    <property type="nucleotide sequence ID" value="NZ_JAKXMK010000004.1"/>
</dbReference>